<feature type="compositionally biased region" description="Polar residues" evidence="1">
    <location>
        <begin position="258"/>
        <end position="268"/>
    </location>
</feature>
<keyword evidence="3" id="KW-1185">Reference proteome</keyword>
<evidence type="ECO:0000256" key="1">
    <source>
        <dbReference type="SAM" id="MobiDB-lite"/>
    </source>
</evidence>
<dbReference type="RefSeq" id="XP_011387849.1">
    <property type="nucleotide sequence ID" value="XM_011389547.1"/>
</dbReference>
<dbReference type="eggNOG" id="ENOG502R25V">
    <property type="taxonomic scope" value="Eukaryota"/>
</dbReference>
<dbReference type="KEGG" id="uma:UMAG_01928"/>
<organism evidence="2 3">
    <name type="scientific">Mycosarcoma maydis</name>
    <name type="common">Corn smut fungus</name>
    <name type="synonym">Ustilago maydis</name>
    <dbReference type="NCBI Taxonomy" id="5270"/>
    <lineage>
        <taxon>Eukaryota</taxon>
        <taxon>Fungi</taxon>
        <taxon>Dikarya</taxon>
        <taxon>Basidiomycota</taxon>
        <taxon>Ustilaginomycotina</taxon>
        <taxon>Ustilaginomycetes</taxon>
        <taxon>Ustilaginales</taxon>
        <taxon>Ustilaginaceae</taxon>
        <taxon>Mycosarcoma</taxon>
    </lineage>
</organism>
<feature type="region of interest" description="Disordered" evidence="1">
    <location>
        <begin position="225"/>
        <end position="276"/>
    </location>
</feature>
<gene>
    <name evidence="2" type="ORF">UMAG_01928</name>
</gene>
<evidence type="ECO:0000313" key="3">
    <source>
        <dbReference type="Proteomes" id="UP000000561"/>
    </source>
</evidence>
<feature type="region of interest" description="Disordered" evidence="1">
    <location>
        <begin position="1"/>
        <end position="31"/>
    </location>
</feature>
<dbReference type="InParanoid" id="A0A0D1E506"/>
<reference evidence="2 3" key="1">
    <citation type="journal article" date="2006" name="Nature">
        <title>Insights from the genome of the biotrophic fungal plant pathogen Ustilago maydis.</title>
        <authorList>
            <person name="Kamper J."/>
            <person name="Kahmann R."/>
            <person name="Bolker M."/>
            <person name="Ma L.J."/>
            <person name="Brefort T."/>
            <person name="Saville B.J."/>
            <person name="Banuett F."/>
            <person name="Kronstad J.W."/>
            <person name="Gold S.E."/>
            <person name="Muller O."/>
            <person name="Perlin M.H."/>
            <person name="Wosten H.A."/>
            <person name="de Vries R."/>
            <person name="Ruiz-Herrera J."/>
            <person name="Reynaga-Pena C.G."/>
            <person name="Snetselaar K."/>
            <person name="McCann M."/>
            <person name="Perez-Martin J."/>
            <person name="Feldbrugge M."/>
            <person name="Basse C.W."/>
            <person name="Steinberg G."/>
            <person name="Ibeas J.I."/>
            <person name="Holloman W."/>
            <person name="Guzman P."/>
            <person name="Farman M."/>
            <person name="Stajich J.E."/>
            <person name="Sentandreu R."/>
            <person name="Gonzalez-Prieto J.M."/>
            <person name="Kennell J.C."/>
            <person name="Molina L."/>
            <person name="Schirawski J."/>
            <person name="Mendoza-Mendoza A."/>
            <person name="Greilinger D."/>
            <person name="Munch K."/>
            <person name="Rossel N."/>
            <person name="Scherer M."/>
            <person name="Vranes M."/>
            <person name="Ladendorf O."/>
            <person name="Vincon V."/>
            <person name="Fuchs U."/>
            <person name="Sandrock B."/>
            <person name="Meng S."/>
            <person name="Ho E.C."/>
            <person name="Cahill M.J."/>
            <person name="Boyce K.J."/>
            <person name="Klose J."/>
            <person name="Klosterman S.J."/>
            <person name="Deelstra H.J."/>
            <person name="Ortiz-Castellanos L."/>
            <person name="Li W."/>
            <person name="Sanchez-Alonso P."/>
            <person name="Schreier P.H."/>
            <person name="Hauser-Hahn I."/>
            <person name="Vaupel M."/>
            <person name="Koopmann E."/>
            <person name="Friedrich G."/>
            <person name="Voss H."/>
            <person name="Schluter T."/>
            <person name="Margolis J."/>
            <person name="Platt D."/>
            <person name="Swimmer C."/>
            <person name="Gnirke A."/>
            <person name="Chen F."/>
            <person name="Vysotskaia V."/>
            <person name="Mannhaupt G."/>
            <person name="Guldener U."/>
            <person name="Munsterkotter M."/>
            <person name="Haase D."/>
            <person name="Oesterheld M."/>
            <person name="Mewes H.W."/>
            <person name="Mauceli E.W."/>
            <person name="DeCaprio D."/>
            <person name="Wade C.M."/>
            <person name="Butler J."/>
            <person name="Young S."/>
            <person name="Jaffe D.B."/>
            <person name="Calvo S."/>
            <person name="Nusbaum C."/>
            <person name="Galagan J."/>
            <person name="Birren B.W."/>
        </authorList>
    </citation>
    <scope>NUCLEOTIDE SEQUENCE [LARGE SCALE GENOMIC DNA]</scope>
    <source>
        <strain evidence="3">DSM 14603 / FGSC 9021 / UM521</strain>
    </source>
</reference>
<dbReference type="Proteomes" id="UP000000561">
    <property type="component" value="Chromosome 3"/>
</dbReference>
<accession>A0A0D1E506</accession>
<dbReference type="GeneID" id="23562795"/>
<feature type="region of interest" description="Disordered" evidence="1">
    <location>
        <begin position="119"/>
        <end position="185"/>
    </location>
</feature>
<feature type="compositionally biased region" description="Polar residues" evidence="1">
    <location>
        <begin position="1"/>
        <end position="11"/>
    </location>
</feature>
<feature type="region of interest" description="Disordered" evidence="1">
    <location>
        <begin position="342"/>
        <end position="410"/>
    </location>
</feature>
<dbReference type="STRING" id="237631.A0A0D1E506"/>
<name>A0A0D1E506_MYCMD</name>
<dbReference type="OrthoDB" id="2548294at2759"/>
<sequence>MSAKASDSSLLWSPENLWRGPPASSISSKVKPVASSVRVVKRKPVPTIPAELLQQHLSSSSSVSTLIATTPVQAAETVSFVTDTGAPPTHESPSSLTLTASSIHPPQRHYLLEIDTPFSSQDDQRDADDSVQQLLRSTPTSPSPAVYRPRKGPLKWVADREEHAANASSSTLSVRQPTLSRKTSISAHLKLSLRRNKTEDQPGTSLTISAPTNFVHICTGAEAPSAVSNSASLRRTSTTSHRFSQHSSTSSSLSRTSLDTANSSSHEQAVNEDKPLYAALEKKNPLRPLKSIRRPSKLSLKQLEPVLNLPNGHPTSPKDKRKGIYAAPGSVPEIFEPAQVSTLAKASTPDPNPLASPVTSRAGEHFAAQLDRSIDRARGHSSNRGDLSPEPELSRSPGSGYGSSMCASNRSSLGSLHEFRTFLDFPDLMSVSRRNSDKEKNEDDLWSGSALATPVHLQKF</sequence>
<feature type="region of interest" description="Disordered" evidence="1">
    <location>
        <begin position="303"/>
        <end position="325"/>
    </location>
</feature>
<evidence type="ECO:0000313" key="2">
    <source>
        <dbReference type="EMBL" id="KIS70776.1"/>
    </source>
</evidence>
<protein>
    <submittedName>
        <fullName evidence="2">Uncharacterized protein</fullName>
    </submittedName>
</protein>
<dbReference type="AlphaFoldDB" id="A0A0D1E506"/>
<proteinExistence type="predicted"/>
<dbReference type="OMA" id="GYESSAC"/>
<feature type="region of interest" description="Disordered" evidence="1">
    <location>
        <begin position="79"/>
        <end position="101"/>
    </location>
</feature>
<dbReference type="VEuPathDB" id="FungiDB:UMAG_01928"/>
<dbReference type="EMBL" id="CM003142">
    <property type="protein sequence ID" value="KIS70776.1"/>
    <property type="molecule type" value="Genomic_DNA"/>
</dbReference>
<feature type="compositionally biased region" description="Low complexity" evidence="1">
    <location>
        <begin position="228"/>
        <end position="257"/>
    </location>
</feature>
<feature type="compositionally biased region" description="Polar residues" evidence="1">
    <location>
        <begin position="166"/>
        <end position="185"/>
    </location>
</feature>
<feature type="compositionally biased region" description="Polar residues" evidence="1">
    <location>
        <begin position="91"/>
        <end position="101"/>
    </location>
</feature>